<gene>
    <name evidence="1" type="ORF">KDY119_02034</name>
</gene>
<dbReference type="AlphaFoldDB" id="A0A5P9QAN0"/>
<reference evidence="1 2" key="1">
    <citation type="submission" date="2019-10" db="EMBL/GenBank/DDBJ databases">
        <title>Genome sequence of Luteimicrobium xylanilyticum HY-24.</title>
        <authorList>
            <person name="Kim D.Y."/>
            <person name="Park H.-Y."/>
        </authorList>
    </citation>
    <scope>NUCLEOTIDE SEQUENCE [LARGE SCALE GENOMIC DNA]</scope>
    <source>
        <strain evidence="1 2">HY-24</strain>
    </source>
</reference>
<keyword evidence="2" id="KW-1185">Reference proteome</keyword>
<dbReference type="EMBL" id="CP045529">
    <property type="protein sequence ID" value="QFU98518.1"/>
    <property type="molecule type" value="Genomic_DNA"/>
</dbReference>
<accession>A0A5P9QAN0</accession>
<name>A0A5P9QAN0_9MICO</name>
<protein>
    <recommendedName>
        <fullName evidence="3">Helix-turn-helix domain-containing protein</fullName>
    </recommendedName>
</protein>
<dbReference type="Proteomes" id="UP000326702">
    <property type="component" value="Chromosome"/>
</dbReference>
<sequence>MSLLTTHGAARRLEVSTRQIQHLVAQGKLASPARGVIDTDSVDRFLATHGTERQRVWSEATAWGAVAILSGRPASWLGESQRSRLKGRLRGLAATEMVPRARDRADVMRYAGHSAALARLRDAIVDTSRAADRLGLAGTNNVDGYVSTEQRAQLVTKFALTPDITGRITLRCTTFPITTVRDLADTGVALAALDLAESLDVRERRAGLDGLTAALERLRA</sequence>
<evidence type="ECO:0000313" key="2">
    <source>
        <dbReference type="Proteomes" id="UP000326702"/>
    </source>
</evidence>
<proteinExistence type="predicted"/>
<dbReference type="KEGG" id="lxl:KDY119_02034"/>
<organism evidence="1 2">
    <name type="scientific">Luteimicrobium xylanilyticum</name>
    <dbReference type="NCBI Taxonomy" id="1133546"/>
    <lineage>
        <taxon>Bacteria</taxon>
        <taxon>Bacillati</taxon>
        <taxon>Actinomycetota</taxon>
        <taxon>Actinomycetes</taxon>
        <taxon>Micrococcales</taxon>
        <taxon>Luteimicrobium</taxon>
    </lineage>
</organism>
<evidence type="ECO:0000313" key="1">
    <source>
        <dbReference type="EMBL" id="QFU98518.1"/>
    </source>
</evidence>
<evidence type="ECO:0008006" key="3">
    <source>
        <dbReference type="Google" id="ProtNLM"/>
    </source>
</evidence>